<proteinExistence type="inferred from homology"/>
<evidence type="ECO:0000256" key="1">
    <source>
        <dbReference type="ARBA" id="ARBA00009861"/>
    </source>
</evidence>
<name>A0A314XFN8_PRUYE</name>
<accession>A0A314XFN8</accession>
<dbReference type="PANTHER" id="PTHR31623">
    <property type="entry name" value="F21J9.9"/>
    <property type="match status" value="1"/>
</dbReference>
<evidence type="ECO:0000256" key="3">
    <source>
        <dbReference type="ARBA" id="ARBA00023315"/>
    </source>
</evidence>
<dbReference type="InterPro" id="IPR023213">
    <property type="entry name" value="CAT-like_dom_sf"/>
</dbReference>
<sequence length="437" mass="48206">MTTAMEIGIIARENIKPSSPTPAHLKTFKLSLLDQMVPPTYIPLLLFYPTSDHHRARQLKKSLSETLTRFYPFAGTIKDNAFIECNDNGACFIEARVSCLLSHILNEPDHEVLKQLLPINFESPEEGRGCVLHVQANYFKCGAMAIGICLSHKIADAATLTTFIKTWAATASGIGDESVVVPLFNAVPMMPLKDISIAPPAVEIKQHKSVTKRLLFHSSKIAALKAKVTNNSVSAEVEHPTKVETLAALIWKCAMKASRANLGISTRPSALYQNVNIRSRVLPPVPNESIGNFVGSFIARTSEAETELHGLVAELRKGILQFCKNANRVPLFEDISVILQPQIEAIGLLCSDDVDFYACTSWCRFQVYEAADFGWGKPMWVTSANPTCKNMVIFLDTKDGDGIECLVRLTEEDMKVFECDQELLAYASLNPSVFKTG</sequence>
<keyword evidence="5" id="KW-1185">Reference proteome</keyword>
<organism evidence="4 5">
    <name type="scientific">Prunus yedoensis var. nudiflora</name>
    <dbReference type="NCBI Taxonomy" id="2094558"/>
    <lineage>
        <taxon>Eukaryota</taxon>
        <taxon>Viridiplantae</taxon>
        <taxon>Streptophyta</taxon>
        <taxon>Embryophyta</taxon>
        <taxon>Tracheophyta</taxon>
        <taxon>Spermatophyta</taxon>
        <taxon>Magnoliopsida</taxon>
        <taxon>eudicotyledons</taxon>
        <taxon>Gunneridae</taxon>
        <taxon>Pentapetalae</taxon>
        <taxon>rosids</taxon>
        <taxon>fabids</taxon>
        <taxon>Rosales</taxon>
        <taxon>Rosaceae</taxon>
        <taxon>Amygdaloideae</taxon>
        <taxon>Amygdaleae</taxon>
        <taxon>Prunus</taxon>
    </lineage>
</organism>
<dbReference type="AlphaFoldDB" id="A0A314XFN8"/>
<comment type="caution">
    <text evidence="4">The sequence shown here is derived from an EMBL/GenBank/DDBJ whole genome shotgun (WGS) entry which is preliminary data.</text>
</comment>
<protein>
    <submittedName>
        <fullName evidence="4">BAHD acyltransferase</fullName>
    </submittedName>
</protein>
<gene>
    <name evidence="4" type="ORF">Pyn_28304</name>
</gene>
<comment type="similarity">
    <text evidence="1">Belongs to the plant acyltransferase family.</text>
</comment>
<dbReference type="STRING" id="2094558.A0A314XFN8"/>
<dbReference type="Proteomes" id="UP000250321">
    <property type="component" value="Unassembled WGS sequence"/>
</dbReference>
<dbReference type="Gene3D" id="3.30.559.10">
    <property type="entry name" value="Chloramphenicol acetyltransferase-like domain"/>
    <property type="match status" value="2"/>
</dbReference>
<evidence type="ECO:0000256" key="2">
    <source>
        <dbReference type="ARBA" id="ARBA00022679"/>
    </source>
</evidence>
<keyword evidence="2 4" id="KW-0808">Transferase</keyword>
<dbReference type="OrthoDB" id="1143524at2759"/>
<evidence type="ECO:0000313" key="5">
    <source>
        <dbReference type="Proteomes" id="UP000250321"/>
    </source>
</evidence>
<reference evidence="4 5" key="1">
    <citation type="submission" date="2018-02" db="EMBL/GenBank/DDBJ databases">
        <title>Draft genome of wild Prunus yedoensis var. nudiflora.</title>
        <authorList>
            <person name="Baek S."/>
            <person name="Kim J.-H."/>
            <person name="Choi K."/>
            <person name="Kim G.-B."/>
            <person name="Cho A."/>
            <person name="Jang H."/>
            <person name="Shin C.-H."/>
            <person name="Yu H.-J."/>
            <person name="Mun J.-H."/>
        </authorList>
    </citation>
    <scope>NUCLEOTIDE SEQUENCE [LARGE SCALE GENOMIC DNA]</scope>
    <source>
        <strain evidence="5">cv. Jeju island</strain>
        <tissue evidence="4">Leaf</tissue>
    </source>
</reference>
<keyword evidence="3 4" id="KW-0012">Acyltransferase</keyword>
<dbReference type="Pfam" id="PF02458">
    <property type="entry name" value="Transferase"/>
    <property type="match status" value="1"/>
</dbReference>
<dbReference type="GO" id="GO:0016746">
    <property type="term" value="F:acyltransferase activity"/>
    <property type="evidence" value="ECO:0007669"/>
    <property type="project" value="UniProtKB-KW"/>
</dbReference>
<dbReference type="PANTHER" id="PTHR31623:SF122">
    <property type="entry name" value="HXXXD-TYPE ACYL-TRANSFERASE FAMILY PROTEIN"/>
    <property type="match status" value="1"/>
</dbReference>
<evidence type="ECO:0000313" key="4">
    <source>
        <dbReference type="EMBL" id="PQP92092.1"/>
    </source>
</evidence>
<dbReference type="EMBL" id="PJQY01002615">
    <property type="protein sequence ID" value="PQP92092.1"/>
    <property type="molecule type" value="Genomic_DNA"/>
</dbReference>